<keyword evidence="3" id="KW-1185">Reference proteome</keyword>
<accession>A0A9N7YMQ3</accession>
<protein>
    <submittedName>
        <fullName evidence="2">Uncharacterized protein</fullName>
    </submittedName>
</protein>
<evidence type="ECO:0000256" key="1">
    <source>
        <dbReference type="SAM" id="MobiDB-lite"/>
    </source>
</evidence>
<comment type="caution">
    <text evidence="2">The sequence shown here is derived from an EMBL/GenBank/DDBJ whole genome shotgun (WGS) entry which is preliminary data.</text>
</comment>
<sequence length="160" mass="17771">MSPHSRKGQVQIPVQLGPPRWTLLRLYRVHRDALERGPFGRPALNKLQTPAALRWVETARGKVKVTRLRAEGLEGGSTSYLLLPSASTLDQDPGSGHSEAAGQYSSPREVSVSAARTERGVERSGFSFLLKDTSAGQLLELIYLEKLLFFSPNLELFYQH</sequence>
<dbReference type="EMBL" id="CADEAL010001172">
    <property type="protein sequence ID" value="CAB1429799.1"/>
    <property type="molecule type" value="Genomic_DNA"/>
</dbReference>
<feature type="region of interest" description="Disordered" evidence="1">
    <location>
        <begin position="84"/>
        <end position="114"/>
    </location>
</feature>
<dbReference type="AlphaFoldDB" id="A0A9N7YMQ3"/>
<organism evidence="2 3">
    <name type="scientific">Pleuronectes platessa</name>
    <name type="common">European plaice</name>
    <dbReference type="NCBI Taxonomy" id="8262"/>
    <lineage>
        <taxon>Eukaryota</taxon>
        <taxon>Metazoa</taxon>
        <taxon>Chordata</taxon>
        <taxon>Craniata</taxon>
        <taxon>Vertebrata</taxon>
        <taxon>Euteleostomi</taxon>
        <taxon>Actinopterygii</taxon>
        <taxon>Neopterygii</taxon>
        <taxon>Teleostei</taxon>
        <taxon>Neoteleostei</taxon>
        <taxon>Acanthomorphata</taxon>
        <taxon>Carangaria</taxon>
        <taxon>Pleuronectiformes</taxon>
        <taxon>Pleuronectoidei</taxon>
        <taxon>Pleuronectidae</taxon>
        <taxon>Pleuronectes</taxon>
    </lineage>
</organism>
<evidence type="ECO:0000313" key="2">
    <source>
        <dbReference type="EMBL" id="CAB1429799.1"/>
    </source>
</evidence>
<evidence type="ECO:0000313" key="3">
    <source>
        <dbReference type="Proteomes" id="UP001153269"/>
    </source>
</evidence>
<gene>
    <name evidence="2" type="ORF">PLEPLA_LOCUS17779</name>
</gene>
<reference evidence="2" key="1">
    <citation type="submission" date="2020-03" db="EMBL/GenBank/DDBJ databases">
        <authorList>
            <person name="Weist P."/>
        </authorList>
    </citation>
    <scope>NUCLEOTIDE SEQUENCE</scope>
</reference>
<dbReference type="Proteomes" id="UP001153269">
    <property type="component" value="Unassembled WGS sequence"/>
</dbReference>
<proteinExistence type="predicted"/>
<name>A0A9N7YMQ3_PLEPL</name>